<dbReference type="EMBL" id="AHKC01019240">
    <property type="protein sequence ID" value="EKF27067.1"/>
    <property type="molecule type" value="Genomic_DNA"/>
</dbReference>
<sequence length="170" mass="17481">MRAVEAADDEAVLSGDIQIPSVDMKESSSGSPQGDEAPFVKVGDVAAPPLVPVVIGTKEGKETLNSSGQKGGKDFLDSTNREAPESQDQNTGQLSSSSGSSTSSPPLGVEPALELTSKGTQLSEGSQTAGDSNRQDNPGNDGAKGRVTKEADAEKKERGGKKNQEISHSN</sequence>
<accession>K2NDI5</accession>
<reference evidence="2 3" key="1">
    <citation type="journal article" date="2012" name="BMC Genomics">
        <title>Comparative genomic analysis of human infective Trypanosoma cruzi lineages with the bat-restricted subspecies T. cruzi marinkellei.</title>
        <authorList>
            <person name="Franzen O."/>
            <person name="Talavera-Lopez C."/>
            <person name="Ochaya S."/>
            <person name="Butler C.E."/>
            <person name="Messenger L.A."/>
            <person name="Lewis M.D."/>
            <person name="Llewellyn M.S."/>
            <person name="Marinkelle C.J."/>
            <person name="Tyler K.M."/>
            <person name="Miles M.A."/>
            <person name="Andersson B."/>
        </authorList>
    </citation>
    <scope>NUCLEOTIDE SEQUENCE [LARGE SCALE GENOMIC DNA]</scope>
    <source>
        <strain evidence="2 3">B7</strain>
    </source>
</reference>
<organism evidence="2 3">
    <name type="scientific">Trypanosoma cruzi marinkellei</name>
    <dbReference type="NCBI Taxonomy" id="85056"/>
    <lineage>
        <taxon>Eukaryota</taxon>
        <taxon>Discoba</taxon>
        <taxon>Euglenozoa</taxon>
        <taxon>Kinetoplastea</taxon>
        <taxon>Metakinetoplastina</taxon>
        <taxon>Trypanosomatida</taxon>
        <taxon>Trypanosomatidae</taxon>
        <taxon>Trypanosoma</taxon>
        <taxon>Schizotrypanum</taxon>
    </lineage>
</organism>
<dbReference type="Proteomes" id="UP000007350">
    <property type="component" value="Unassembled WGS sequence"/>
</dbReference>
<gene>
    <name evidence="2" type="ORF">MOQ_009219</name>
</gene>
<proteinExistence type="predicted"/>
<feature type="compositionally biased region" description="Acidic residues" evidence="1">
    <location>
        <begin position="1"/>
        <end position="11"/>
    </location>
</feature>
<evidence type="ECO:0000256" key="1">
    <source>
        <dbReference type="SAM" id="MobiDB-lite"/>
    </source>
</evidence>
<feature type="compositionally biased region" description="Low complexity" evidence="1">
    <location>
        <begin position="95"/>
        <end position="104"/>
    </location>
</feature>
<keyword evidence="3" id="KW-1185">Reference proteome</keyword>
<evidence type="ECO:0000313" key="3">
    <source>
        <dbReference type="Proteomes" id="UP000007350"/>
    </source>
</evidence>
<evidence type="ECO:0000313" key="2">
    <source>
        <dbReference type="EMBL" id="EKF27067.1"/>
    </source>
</evidence>
<comment type="caution">
    <text evidence="2">The sequence shown here is derived from an EMBL/GenBank/DDBJ whole genome shotgun (WGS) entry which is preliminary data.</text>
</comment>
<feature type="compositionally biased region" description="Basic and acidic residues" evidence="1">
    <location>
        <begin position="143"/>
        <end position="170"/>
    </location>
</feature>
<feature type="compositionally biased region" description="Polar residues" evidence="1">
    <location>
        <begin position="117"/>
        <end position="138"/>
    </location>
</feature>
<protein>
    <submittedName>
        <fullName evidence="2">Mucin-associated surface protein (MASP), putative</fullName>
    </submittedName>
</protein>
<name>K2NDI5_TRYCR</name>
<dbReference type="AlphaFoldDB" id="K2NDI5"/>
<feature type="region of interest" description="Disordered" evidence="1">
    <location>
        <begin position="1"/>
        <end position="170"/>
    </location>
</feature>
<feature type="compositionally biased region" description="Basic and acidic residues" evidence="1">
    <location>
        <begin position="71"/>
        <end position="84"/>
    </location>
</feature>